<evidence type="ECO:0000256" key="5">
    <source>
        <dbReference type="ARBA" id="ARBA00001954"/>
    </source>
</evidence>
<dbReference type="EC" id="5.1.3.1" evidence="7 10"/>
<feature type="active site" description="Proton donor" evidence="10">
    <location>
        <position position="177"/>
    </location>
</feature>
<comment type="cofactor">
    <cofactor evidence="2">
        <name>Mn(2+)</name>
        <dbReference type="ChEBI" id="CHEBI:29035"/>
    </cofactor>
</comment>
<feature type="binding site" evidence="10">
    <location>
        <position position="37"/>
    </location>
    <ligand>
        <name>a divalent metal cation</name>
        <dbReference type="ChEBI" id="CHEBI:60240"/>
    </ligand>
</feature>
<evidence type="ECO:0000256" key="7">
    <source>
        <dbReference type="ARBA" id="ARBA00013188"/>
    </source>
</evidence>
<sequence length="217" mass="23374">MSRPVRISPSLLSCDFSRLAEEVRAIEAAGADWIHVDVMDGRFVPNLTLGPVIVEAIKRVATKPLDVHLMIVEPEKYVEAFVKAGADVLTVHQEASPHLHRTLQQIRKAGAKPAVVLNPGTSLVTLEEVLGDVDMVLLMSVNPGFGGQSFIESSVDKVRRLRAMLDARGLDVDIEVDGGINAETAKRVVDAGATVLVAGSYVFGAKDYAQAIRSLRP</sequence>
<feature type="active site" description="Proton acceptor" evidence="10">
    <location>
        <position position="37"/>
    </location>
</feature>
<dbReference type="InterPro" id="IPR026019">
    <property type="entry name" value="Ribul_P_3_epim"/>
</dbReference>
<evidence type="ECO:0000256" key="10">
    <source>
        <dbReference type="HAMAP-Rule" id="MF_02227"/>
    </source>
</evidence>
<evidence type="ECO:0000256" key="1">
    <source>
        <dbReference type="ARBA" id="ARBA00001782"/>
    </source>
</evidence>
<dbReference type="NCBIfam" id="TIGR01163">
    <property type="entry name" value="rpe"/>
    <property type="match status" value="1"/>
</dbReference>
<comment type="cofactor">
    <cofactor evidence="3">
        <name>Co(2+)</name>
        <dbReference type="ChEBI" id="CHEBI:48828"/>
    </cofactor>
</comment>
<comment type="catalytic activity">
    <reaction evidence="1 10 11">
        <text>D-ribulose 5-phosphate = D-xylulose 5-phosphate</text>
        <dbReference type="Rhea" id="RHEA:13677"/>
        <dbReference type="ChEBI" id="CHEBI:57737"/>
        <dbReference type="ChEBI" id="CHEBI:58121"/>
        <dbReference type="EC" id="5.1.3.1"/>
    </reaction>
</comment>
<dbReference type="SUPFAM" id="SSF51366">
    <property type="entry name" value="Ribulose-phoshate binding barrel"/>
    <property type="match status" value="1"/>
</dbReference>
<feature type="binding site" evidence="10">
    <location>
        <begin position="144"/>
        <end position="147"/>
    </location>
    <ligand>
        <name>substrate</name>
    </ligand>
</feature>
<comment type="caution">
    <text evidence="12">The sequence shown here is derived from an EMBL/GenBank/DDBJ whole genome shotgun (WGS) entry which is preliminary data.</text>
</comment>
<comment type="function">
    <text evidence="10">Catalyzes the reversible epimerization of D-ribulose 5-phosphate to D-xylulose 5-phosphate.</text>
</comment>
<dbReference type="InterPro" id="IPR011060">
    <property type="entry name" value="RibuloseP-bd_barrel"/>
</dbReference>
<gene>
    <name evidence="10" type="primary">rpe</name>
    <name evidence="12" type="ORF">D7Y13_18315</name>
</gene>
<feature type="binding site" evidence="10">
    <location>
        <begin position="177"/>
        <end position="179"/>
    </location>
    <ligand>
        <name>substrate</name>
    </ligand>
</feature>
<comment type="pathway">
    <text evidence="10">Carbohydrate degradation.</text>
</comment>
<evidence type="ECO:0000313" key="13">
    <source>
        <dbReference type="Proteomes" id="UP000278907"/>
    </source>
</evidence>
<proteinExistence type="inferred from homology"/>
<dbReference type="EMBL" id="RAWI01000129">
    <property type="protein sequence ID" value="RKI07229.1"/>
    <property type="molecule type" value="Genomic_DNA"/>
</dbReference>
<evidence type="ECO:0000313" key="12">
    <source>
        <dbReference type="EMBL" id="RKI07229.1"/>
    </source>
</evidence>
<evidence type="ECO:0000256" key="4">
    <source>
        <dbReference type="ARBA" id="ARBA00001947"/>
    </source>
</evidence>
<comment type="cofactor">
    <cofactor evidence="5">
        <name>Fe(2+)</name>
        <dbReference type="ChEBI" id="CHEBI:29033"/>
    </cofactor>
</comment>
<dbReference type="GO" id="GO:0004750">
    <property type="term" value="F:D-ribulose-phosphate 3-epimerase activity"/>
    <property type="evidence" value="ECO:0007669"/>
    <property type="project" value="UniProtKB-EC"/>
</dbReference>
<evidence type="ECO:0000256" key="9">
    <source>
        <dbReference type="ARBA" id="ARBA00023235"/>
    </source>
</evidence>
<protein>
    <recommendedName>
        <fullName evidence="7 10">Ribulose-phosphate 3-epimerase</fullName>
        <ecNumber evidence="7 10">5.1.3.1</ecNumber>
    </recommendedName>
</protein>
<dbReference type="PANTHER" id="PTHR11749">
    <property type="entry name" value="RIBULOSE-5-PHOSPHATE-3-EPIMERASE"/>
    <property type="match status" value="1"/>
</dbReference>
<keyword evidence="9 10" id="KW-0413">Isomerase</keyword>
<name>A0ABX9QGE6_9BACT</name>
<evidence type="ECO:0000256" key="8">
    <source>
        <dbReference type="ARBA" id="ARBA00022723"/>
    </source>
</evidence>
<comment type="cofactor">
    <cofactor evidence="10">
        <name>a divalent metal cation</name>
        <dbReference type="ChEBI" id="CHEBI:60240"/>
    </cofactor>
    <text evidence="10">Binds 1 divalent metal cation per subunit.</text>
</comment>
<dbReference type="Pfam" id="PF00834">
    <property type="entry name" value="Ribul_P_3_epim"/>
    <property type="match status" value="1"/>
</dbReference>
<reference evidence="12 13" key="1">
    <citation type="submission" date="2018-09" db="EMBL/GenBank/DDBJ databases">
        <authorList>
            <person name="Livingstone P.G."/>
            <person name="Whitworth D.E."/>
        </authorList>
    </citation>
    <scope>NUCLEOTIDE SEQUENCE [LARGE SCALE GENOMIC DNA]</scope>
    <source>
        <strain evidence="12 13">CA031B</strain>
    </source>
</reference>
<comment type="cofactor">
    <cofactor evidence="4">
        <name>Zn(2+)</name>
        <dbReference type="ChEBI" id="CHEBI:29105"/>
    </cofactor>
</comment>
<organism evidence="12 13">
    <name type="scientific">Corallococcus praedator</name>
    <dbReference type="NCBI Taxonomy" id="2316724"/>
    <lineage>
        <taxon>Bacteria</taxon>
        <taxon>Pseudomonadati</taxon>
        <taxon>Myxococcota</taxon>
        <taxon>Myxococcia</taxon>
        <taxon>Myxococcales</taxon>
        <taxon>Cystobacterineae</taxon>
        <taxon>Myxococcaceae</taxon>
        <taxon>Corallococcus</taxon>
    </lineage>
</organism>
<dbReference type="PROSITE" id="PS01085">
    <property type="entry name" value="RIBUL_P_3_EPIMER_1"/>
    <property type="match status" value="1"/>
</dbReference>
<evidence type="ECO:0000256" key="6">
    <source>
        <dbReference type="ARBA" id="ARBA00009541"/>
    </source>
</evidence>
<dbReference type="InterPro" id="IPR000056">
    <property type="entry name" value="Ribul_P_3_epim-like"/>
</dbReference>
<keyword evidence="10 11" id="KW-0119">Carbohydrate metabolism</keyword>
<dbReference type="Proteomes" id="UP000278907">
    <property type="component" value="Unassembled WGS sequence"/>
</dbReference>
<evidence type="ECO:0000256" key="3">
    <source>
        <dbReference type="ARBA" id="ARBA00001941"/>
    </source>
</evidence>
<dbReference type="RefSeq" id="WP_120583786.1">
    <property type="nucleotide sequence ID" value="NZ_RAWI01000129.1"/>
</dbReference>
<feature type="binding site" evidence="10">
    <location>
        <position position="177"/>
    </location>
    <ligand>
        <name>a divalent metal cation</name>
        <dbReference type="ChEBI" id="CHEBI:60240"/>
    </ligand>
</feature>
<keyword evidence="13" id="KW-1185">Reference proteome</keyword>
<feature type="binding site" evidence="10">
    <location>
        <begin position="199"/>
        <end position="200"/>
    </location>
    <ligand>
        <name>substrate</name>
    </ligand>
</feature>
<dbReference type="Gene3D" id="3.20.20.70">
    <property type="entry name" value="Aldolase class I"/>
    <property type="match status" value="1"/>
</dbReference>
<accession>A0ABX9QGE6</accession>
<feature type="binding site" evidence="10">
    <location>
        <position position="10"/>
    </location>
    <ligand>
        <name>substrate</name>
    </ligand>
</feature>
<feature type="binding site" evidence="10">
    <location>
        <position position="35"/>
    </location>
    <ligand>
        <name>a divalent metal cation</name>
        <dbReference type="ChEBI" id="CHEBI:60240"/>
    </ligand>
</feature>
<keyword evidence="8 10" id="KW-0479">Metal-binding</keyword>
<evidence type="ECO:0000256" key="11">
    <source>
        <dbReference type="PIRNR" id="PIRNR001461"/>
    </source>
</evidence>
<evidence type="ECO:0000256" key="2">
    <source>
        <dbReference type="ARBA" id="ARBA00001936"/>
    </source>
</evidence>
<dbReference type="HAMAP" id="MF_02227">
    <property type="entry name" value="RPE"/>
    <property type="match status" value="1"/>
</dbReference>
<dbReference type="PROSITE" id="PS01086">
    <property type="entry name" value="RIBUL_P_3_EPIMER_2"/>
    <property type="match status" value="1"/>
</dbReference>
<dbReference type="CDD" id="cd00429">
    <property type="entry name" value="RPE"/>
    <property type="match status" value="1"/>
</dbReference>
<dbReference type="PIRSF" id="PIRSF001461">
    <property type="entry name" value="RPE"/>
    <property type="match status" value="1"/>
</dbReference>
<dbReference type="InterPro" id="IPR013785">
    <property type="entry name" value="Aldolase_TIM"/>
</dbReference>
<dbReference type="NCBIfam" id="NF004076">
    <property type="entry name" value="PRK05581.1-4"/>
    <property type="match status" value="1"/>
</dbReference>
<comment type="similarity">
    <text evidence="6 10 11">Belongs to the ribulose-phosphate 3-epimerase family.</text>
</comment>
<feature type="binding site" evidence="10">
    <location>
        <position position="68"/>
    </location>
    <ligand>
        <name>substrate</name>
    </ligand>
</feature>
<feature type="binding site" evidence="10">
    <location>
        <position position="68"/>
    </location>
    <ligand>
        <name>a divalent metal cation</name>
        <dbReference type="ChEBI" id="CHEBI:60240"/>
    </ligand>
</feature>